<evidence type="ECO:0000256" key="2">
    <source>
        <dbReference type="ARBA" id="ARBA00009508"/>
    </source>
</evidence>
<evidence type="ECO:0000256" key="7">
    <source>
        <dbReference type="ARBA" id="ARBA00023128"/>
    </source>
</evidence>
<keyword evidence="4" id="KW-0679">Respiratory chain</keyword>
<dbReference type="PANTHER" id="PTHR12964">
    <property type="entry name" value="NADH-UBIQUINONE OXIDOREDUCTASE B14 SUBUNIT"/>
    <property type="match status" value="1"/>
</dbReference>
<protein>
    <submittedName>
        <fullName evidence="10">NADH dehydrogenase [ubiquinone] 1 alpha subcomplex subunit 6</fullName>
    </submittedName>
</protein>
<reference evidence="10" key="1">
    <citation type="submission" date="2022-11" db="UniProtKB">
        <authorList>
            <consortium name="WormBaseParasite"/>
        </authorList>
    </citation>
    <scope>IDENTIFICATION</scope>
</reference>
<dbReference type="InterPro" id="IPR016488">
    <property type="entry name" value="NADH_Ub_cplx-1_asu_su-6"/>
</dbReference>
<comment type="similarity">
    <text evidence="2">Belongs to the complex I LYR family.</text>
</comment>
<dbReference type="Proteomes" id="UP000887566">
    <property type="component" value="Unplaced"/>
</dbReference>
<evidence type="ECO:0000256" key="8">
    <source>
        <dbReference type="ARBA" id="ARBA00023136"/>
    </source>
</evidence>
<evidence type="ECO:0000256" key="3">
    <source>
        <dbReference type="ARBA" id="ARBA00022448"/>
    </source>
</evidence>
<evidence type="ECO:0000313" key="10">
    <source>
        <dbReference type="WBParaSite" id="PSAMB.scaffold67size88130.g1283.t1"/>
    </source>
</evidence>
<name>A0A914X873_9BILA</name>
<evidence type="ECO:0000256" key="1">
    <source>
        <dbReference type="ARBA" id="ARBA00004443"/>
    </source>
</evidence>
<dbReference type="GO" id="GO:0006979">
    <property type="term" value="P:response to oxidative stress"/>
    <property type="evidence" value="ECO:0007669"/>
    <property type="project" value="TreeGrafter"/>
</dbReference>
<evidence type="ECO:0000256" key="5">
    <source>
        <dbReference type="ARBA" id="ARBA00022792"/>
    </source>
</evidence>
<organism evidence="9 10">
    <name type="scientific">Plectus sambesii</name>
    <dbReference type="NCBI Taxonomy" id="2011161"/>
    <lineage>
        <taxon>Eukaryota</taxon>
        <taxon>Metazoa</taxon>
        <taxon>Ecdysozoa</taxon>
        <taxon>Nematoda</taxon>
        <taxon>Chromadorea</taxon>
        <taxon>Plectida</taxon>
        <taxon>Plectina</taxon>
        <taxon>Plectoidea</taxon>
        <taxon>Plectidae</taxon>
        <taxon>Plectus</taxon>
    </lineage>
</organism>
<evidence type="ECO:0000313" key="9">
    <source>
        <dbReference type="Proteomes" id="UP000887566"/>
    </source>
</evidence>
<proteinExistence type="inferred from homology"/>
<keyword evidence="5" id="KW-0999">Mitochondrion inner membrane</keyword>
<keyword evidence="8" id="KW-0472">Membrane</keyword>
<dbReference type="PANTHER" id="PTHR12964:SF0">
    <property type="entry name" value="NADH DEHYDROGENASE [UBIQUINONE] 1 ALPHA SUBCOMPLEX SUBUNIT 6"/>
    <property type="match status" value="1"/>
</dbReference>
<keyword evidence="7" id="KW-0496">Mitochondrion</keyword>
<dbReference type="AlphaFoldDB" id="A0A914X873"/>
<dbReference type="WBParaSite" id="PSAMB.scaffold67size88130.g1283.t1">
    <property type="protein sequence ID" value="PSAMB.scaffold67size88130.g1283.t1"/>
    <property type="gene ID" value="PSAMB.scaffold67size88130.g1283"/>
</dbReference>
<accession>A0A914X873</accession>
<keyword evidence="6" id="KW-0249">Electron transport</keyword>
<evidence type="ECO:0000256" key="4">
    <source>
        <dbReference type="ARBA" id="ARBA00022660"/>
    </source>
</evidence>
<keyword evidence="9" id="KW-1185">Reference proteome</keyword>
<keyword evidence="3" id="KW-0813">Transport</keyword>
<comment type="subcellular location">
    <subcellularLocation>
        <location evidence="1">Mitochondrion inner membrane</location>
        <topology evidence="1">Peripheral membrane protein</topology>
        <orientation evidence="1">Matrix side</orientation>
    </subcellularLocation>
</comment>
<dbReference type="GO" id="GO:0005743">
    <property type="term" value="C:mitochondrial inner membrane"/>
    <property type="evidence" value="ECO:0007669"/>
    <property type="project" value="UniProtKB-SubCell"/>
</dbReference>
<sequence>MATKALSRVGVELTKREVVPVVSKNPKEARKNVIKIYKEFQRYVPTIWWEQELRDIPLPQFRLAIKNQFMKNAHLTDTRVVDRLVEQAKLDMVNFRMAYYNDVHVRNFLFRENIDPKPADFLSRFFAGKD</sequence>
<evidence type="ECO:0000256" key="6">
    <source>
        <dbReference type="ARBA" id="ARBA00022982"/>
    </source>
</evidence>